<evidence type="ECO:0000256" key="18">
    <source>
        <dbReference type="RuleBase" id="RU361237"/>
    </source>
</evidence>
<evidence type="ECO:0000256" key="11">
    <source>
        <dbReference type="ARBA" id="ARBA00022723"/>
    </source>
</evidence>
<comment type="subunit">
    <text evidence="4">Component of complex II composed of four subunits: a flavoprotein (FP), an iron-sulfur protein (IP), and a cytochrome b composed of a large and a small subunit.</text>
</comment>
<evidence type="ECO:0000256" key="1">
    <source>
        <dbReference type="ARBA" id="ARBA00004443"/>
    </source>
</evidence>
<dbReference type="GO" id="GO:0006099">
    <property type="term" value="P:tricarboxylic acid cycle"/>
    <property type="evidence" value="ECO:0007669"/>
    <property type="project" value="UniProtKB-UniPathway"/>
</dbReference>
<dbReference type="AlphaFoldDB" id="A0A077WYD9"/>
<evidence type="ECO:0000256" key="5">
    <source>
        <dbReference type="ARBA" id="ARBA00012792"/>
    </source>
</evidence>
<proteinExistence type="inferred from homology"/>
<evidence type="ECO:0000256" key="14">
    <source>
        <dbReference type="ARBA" id="ARBA00023004"/>
    </source>
</evidence>
<feature type="domain" description="2Fe-2S ferredoxin-type" evidence="19">
    <location>
        <begin position="19"/>
        <end position="110"/>
    </location>
</feature>
<dbReference type="GO" id="GO:0005743">
    <property type="term" value="C:mitochondrial inner membrane"/>
    <property type="evidence" value="ECO:0007669"/>
    <property type="project" value="UniProtKB-SubCell"/>
</dbReference>
<dbReference type="GO" id="GO:0008177">
    <property type="term" value="F:succinate dehydrogenase (quinone) activity"/>
    <property type="evidence" value="ECO:0007669"/>
    <property type="project" value="UniProtKB-EC"/>
</dbReference>
<evidence type="ECO:0000256" key="7">
    <source>
        <dbReference type="ARBA" id="ARBA00022448"/>
    </source>
</evidence>
<keyword evidence="14 18" id="KW-0408">Iron</keyword>
<dbReference type="UniPathway" id="UPA00223">
    <property type="reaction ID" value="UER01006"/>
</dbReference>
<dbReference type="Pfam" id="PF13085">
    <property type="entry name" value="Fer2_3"/>
    <property type="match status" value="1"/>
</dbReference>
<evidence type="ECO:0000256" key="17">
    <source>
        <dbReference type="ARBA" id="ARBA00049220"/>
    </source>
</evidence>
<dbReference type="GO" id="GO:0046872">
    <property type="term" value="F:metal ion binding"/>
    <property type="evidence" value="ECO:0007669"/>
    <property type="project" value="UniProtKB-KW"/>
</dbReference>
<evidence type="ECO:0000256" key="16">
    <source>
        <dbReference type="ARBA" id="ARBA00023291"/>
    </source>
</evidence>
<comment type="similarity">
    <text evidence="3 18">Belongs to the succinate dehydrogenase/fumarate reductase iron-sulfur protein family.</text>
</comment>
<dbReference type="GO" id="GO:0051539">
    <property type="term" value="F:4 iron, 4 sulfur cluster binding"/>
    <property type="evidence" value="ECO:0007669"/>
    <property type="project" value="UniProtKB-KW"/>
</dbReference>
<evidence type="ECO:0000259" key="20">
    <source>
        <dbReference type="PROSITE" id="PS51379"/>
    </source>
</evidence>
<dbReference type="Gene3D" id="1.10.1060.10">
    <property type="entry name" value="Alpha-helical ferredoxin"/>
    <property type="match status" value="1"/>
</dbReference>
<dbReference type="InterPro" id="IPR001041">
    <property type="entry name" value="2Fe-2S_ferredoxin-type"/>
</dbReference>
<evidence type="ECO:0000256" key="12">
    <source>
        <dbReference type="ARBA" id="ARBA00022982"/>
    </source>
</evidence>
<evidence type="ECO:0000256" key="4">
    <source>
        <dbReference type="ARBA" id="ARBA00011421"/>
    </source>
</evidence>
<dbReference type="GO" id="GO:0022904">
    <property type="term" value="P:respiratory electron transport chain"/>
    <property type="evidence" value="ECO:0007669"/>
    <property type="project" value="TreeGrafter"/>
</dbReference>
<dbReference type="NCBIfam" id="TIGR00384">
    <property type="entry name" value="dhsB"/>
    <property type="match status" value="1"/>
</dbReference>
<name>A0A077WYD9_9FUNG</name>
<keyword evidence="11 18" id="KW-0479">Metal-binding</keyword>
<comment type="pathway">
    <text evidence="2 18">Carbohydrate metabolism; tricarboxylic acid cycle; fumarate from succinate (eukaryal route): step 1/1.</text>
</comment>
<dbReference type="InterPro" id="IPR017896">
    <property type="entry name" value="4Fe4S_Fe-S-bd"/>
</dbReference>
<keyword evidence="16 18" id="KW-0003">3Fe-4S</keyword>
<dbReference type="InterPro" id="IPR004489">
    <property type="entry name" value="Succ_DH/fum_Rdtase_Fe-S"/>
</dbReference>
<keyword evidence="10 18" id="KW-0001">2Fe-2S</keyword>
<comment type="cofactor">
    <cofactor evidence="18">
        <name>[2Fe-2S] cluster</name>
        <dbReference type="ChEBI" id="CHEBI:190135"/>
    </cofactor>
    <text evidence="18">Binds 1 [2Fe-2S] cluster.</text>
</comment>
<dbReference type="Pfam" id="PF13534">
    <property type="entry name" value="Fer4_17"/>
    <property type="match status" value="1"/>
</dbReference>
<dbReference type="EMBL" id="LK023351">
    <property type="protein sequence ID" value="CDS11832.1"/>
    <property type="molecule type" value="Genomic_DNA"/>
</dbReference>
<gene>
    <name evidence="21" type="ORF">LRAMOSA11476</name>
</gene>
<dbReference type="InterPro" id="IPR036010">
    <property type="entry name" value="2Fe-2S_ferredoxin-like_sf"/>
</dbReference>
<dbReference type="PROSITE" id="PS00197">
    <property type="entry name" value="2FE2S_FER_1"/>
    <property type="match status" value="1"/>
</dbReference>
<evidence type="ECO:0000256" key="9">
    <source>
        <dbReference type="ARBA" id="ARBA00022532"/>
    </source>
</evidence>
<dbReference type="InterPro" id="IPR012675">
    <property type="entry name" value="Beta-grasp_dom_sf"/>
</dbReference>
<dbReference type="Gene3D" id="3.10.20.30">
    <property type="match status" value="1"/>
</dbReference>
<comment type="function">
    <text evidence="18">Iron-sulfur protein (IP) subunit of succinate dehydrogenase (SDH) that is involved in complex II of the mitochondrial electron transport chain and is responsible for transferring electrons from succinate to ubiquinone (coenzyme Q).</text>
</comment>
<keyword evidence="9" id="KW-0816">Tricarboxylic acid cycle</keyword>
<evidence type="ECO:0000259" key="19">
    <source>
        <dbReference type="PROSITE" id="PS51085"/>
    </source>
</evidence>
<evidence type="ECO:0000256" key="6">
    <source>
        <dbReference type="ARBA" id="ARBA00016766"/>
    </source>
</evidence>
<dbReference type="InterPro" id="IPR017900">
    <property type="entry name" value="4Fe4S_Fe_S_CS"/>
</dbReference>
<dbReference type="InterPro" id="IPR009051">
    <property type="entry name" value="Helical_ferredxn"/>
</dbReference>
<evidence type="ECO:0000256" key="10">
    <source>
        <dbReference type="ARBA" id="ARBA00022714"/>
    </source>
</evidence>
<keyword evidence="18" id="KW-0496">Mitochondrion</keyword>
<dbReference type="CDD" id="cd00207">
    <property type="entry name" value="fer2"/>
    <property type="match status" value="1"/>
</dbReference>
<dbReference type="FunFam" id="3.10.20.30:FF:000007">
    <property type="entry name" value="Succinate dehydrogenase [ubiquinone] iron-sulfur subunit, mitochondrial"/>
    <property type="match status" value="1"/>
</dbReference>
<dbReference type="PROSITE" id="PS51379">
    <property type="entry name" value="4FE4S_FER_2"/>
    <property type="match status" value="1"/>
</dbReference>
<dbReference type="EC" id="1.3.5.1" evidence="5 18"/>
<evidence type="ECO:0000256" key="8">
    <source>
        <dbReference type="ARBA" id="ARBA00022485"/>
    </source>
</evidence>
<dbReference type="GO" id="GO:0051537">
    <property type="term" value="F:2 iron, 2 sulfur cluster binding"/>
    <property type="evidence" value="ECO:0007669"/>
    <property type="project" value="UniProtKB-KW"/>
</dbReference>
<keyword evidence="18" id="KW-0999">Mitochondrion inner membrane</keyword>
<organism evidence="21">
    <name type="scientific">Lichtheimia ramosa</name>
    <dbReference type="NCBI Taxonomy" id="688394"/>
    <lineage>
        <taxon>Eukaryota</taxon>
        <taxon>Fungi</taxon>
        <taxon>Fungi incertae sedis</taxon>
        <taxon>Mucoromycota</taxon>
        <taxon>Mucoromycotina</taxon>
        <taxon>Mucoromycetes</taxon>
        <taxon>Mucorales</taxon>
        <taxon>Lichtheimiaceae</taxon>
        <taxon>Lichtheimia</taxon>
    </lineage>
</organism>
<keyword evidence="8 18" id="KW-0004">4Fe-4S</keyword>
<keyword evidence="7" id="KW-0813">Transport</keyword>
<dbReference type="OrthoDB" id="1696654at2759"/>
<dbReference type="InterPro" id="IPR050573">
    <property type="entry name" value="SDH/FRD_Iron-Sulfur"/>
</dbReference>
<comment type="cofactor">
    <cofactor evidence="18">
        <name>[4Fe-4S] cluster</name>
        <dbReference type="ChEBI" id="CHEBI:49883"/>
    </cofactor>
    <text evidence="18">Binds 1 [4Fe-4S] cluster.</text>
</comment>
<dbReference type="SUPFAM" id="SSF46548">
    <property type="entry name" value="alpha-helical ferredoxin"/>
    <property type="match status" value="1"/>
</dbReference>
<comment type="subcellular location">
    <subcellularLocation>
        <location evidence="1 18">Mitochondrion inner membrane</location>
        <topology evidence="1 18">Peripheral membrane protein</topology>
        <orientation evidence="1 18">Matrix side</orientation>
    </subcellularLocation>
</comment>
<dbReference type="GO" id="GO:0051538">
    <property type="term" value="F:3 iron, 4 sulfur cluster binding"/>
    <property type="evidence" value="ECO:0007669"/>
    <property type="project" value="UniProtKB-KW"/>
</dbReference>
<keyword evidence="13" id="KW-0560">Oxidoreductase</keyword>
<dbReference type="PANTHER" id="PTHR11921:SF29">
    <property type="entry name" value="SUCCINATE DEHYDROGENASE [UBIQUINONE] IRON-SULFUR SUBUNIT, MITOCHONDRIAL"/>
    <property type="match status" value="1"/>
</dbReference>
<dbReference type="SUPFAM" id="SSF54292">
    <property type="entry name" value="2Fe-2S ferredoxin-like"/>
    <property type="match status" value="1"/>
</dbReference>
<evidence type="ECO:0000256" key="15">
    <source>
        <dbReference type="ARBA" id="ARBA00023014"/>
    </source>
</evidence>
<keyword evidence="18" id="KW-0472">Membrane</keyword>
<evidence type="ECO:0000313" key="21">
    <source>
        <dbReference type="EMBL" id="CDS11832.1"/>
    </source>
</evidence>
<reference evidence="21" key="1">
    <citation type="journal article" date="2014" name="Genome Announc.">
        <title>De novo whole-genome sequence and genome annotation of Lichtheimia ramosa.</title>
        <authorList>
            <person name="Linde J."/>
            <person name="Schwartze V."/>
            <person name="Binder U."/>
            <person name="Lass-Florl C."/>
            <person name="Voigt K."/>
            <person name="Horn F."/>
        </authorList>
    </citation>
    <scope>NUCLEOTIDE SEQUENCE</scope>
    <source>
        <strain evidence="21">JMRC FSU:6197</strain>
    </source>
</reference>
<comment type="catalytic activity">
    <reaction evidence="17">
        <text>a quinone + succinate = fumarate + a quinol</text>
        <dbReference type="Rhea" id="RHEA:40523"/>
        <dbReference type="ChEBI" id="CHEBI:24646"/>
        <dbReference type="ChEBI" id="CHEBI:29806"/>
        <dbReference type="ChEBI" id="CHEBI:30031"/>
        <dbReference type="ChEBI" id="CHEBI:132124"/>
        <dbReference type="EC" id="1.3.5.1"/>
    </reaction>
</comment>
<keyword evidence="15 18" id="KW-0411">Iron-sulfur</keyword>
<dbReference type="GO" id="GO:0009055">
    <property type="term" value="F:electron transfer activity"/>
    <property type="evidence" value="ECO:0007669"/>
    <property type="project" value="InterPro"/>
</dbReference>
<feature type="domain" description="4Fe-4S ferredoxin-type" evidence="20">
    <location>
        <begin position="152"/>
        <end position="182"/>
    </location>
</feature>
<evidence type="ECO:0000256" key="3">
    <source>
        <dbReference type="ARBA" id="ARBA00009433"/>
    </source>
</evidence>
<dbReference type="PANTHER" id="PTHR11921">
    <property type="entry name" value="SUCCINATE DEHYDROGENASE IRON-SULFUR PROTEIN"/>
    <property type="match status" value="1"/>
</dbReference>
<evidence type="ECO:0000256" key="2">
    <source>
        <dbReference type="ARBA" id="ARBA00004788"/>
    </source>
</evidence>
<accession>A0A077WYD9</accession>
<dbReference type="InterPro" id="IPR006058">
    <property type="entry name" value="2Fe2S_fd_BS"/>
</dbReference>
<keyword evidence="12" id="KW-0249">Electron transport</keyword>
<protein>
    <recommendedName>
        <fullName evidence="6 18">Succinate dehydrogenase [ubiquinone] iron-sulfur subunit, mitochondrial</fullName>
        <ecNumber evidence="5 18">1.3.5.1</ecNumber>
    </recommendedName>
</protein>
<dbReference type="InterPro" id="IPR025192">
    <property type="entry name" value="Succ_DH/fum_Rdtase_N"/>
</dbReference>
<evidence type="ECO:0000256" key="13">
    <source>
        <dbReference type="ARBA" id="ARBA00023002"/>
    </source>
</evidence>
<sequence>MASPTDAPATKKQPLLKTFEIYRWNPDKPTEKPYLEKYQVDLNQCGPMVLDALIKIKNEQDPTLTFRRSCREGICGSCAMNIEGGNTLACISKVNRDTSKSVKIYPLPHMYIVKDLVPDLTHFYKQYKSIEPYLKQNNPPTDGKENLQSIEDRKKLDGLYECILCACCSTSCPSYWWNQEEYLGPAVLMQAYRWMIDSRDQFGAQRREALQNKMSVYRCHTIMNCSKTCPKGLQPGAAIAKIKYMMATD</sequence>
<dbReference type="FunFam" id="1.10.1060.10:FF:000001">
    <property type="entry name" value="Succinate dehydrogenase iron-sulfur subunit SdhB"/>
    <property type="match status" value="1"/>
</dbReference>
<dbReference type="NCBIfam" id="NF004616">
    <property type="entry name" value="PRK05950.1"/>
    <property type="match status" value="1"/>
</dbReference>
<dbReference type="PROSITE" id="PS51085">
    <property type="entry name" value="2FE2S_FER_2"/>
    <property type="match status" value="1"/>
</dbReference>
<comment type="cofactor">
    <cofactor evidence="18">
        <name>[3Fe-4S] cluster</name>
        <dbReference type="ChEBI" id="CHEBI:21137"/>
    </cofactor>
    <text evidence="18">Binds 1 [3Fe-4S] cluster.</text>
</comment>
<dbReference type="PROSITE" id="PS00198">
    <property type="entry name" value="4FE4S_FER_1"/>
    <property type="match status" value="1"/>
</dbReference>